<accession>A0A4R7D8N5</accession>
<dbReference type="InterPro" id="IPR012910">
    <property type="entry name" value="Plug_dom"/>
</dbReference>
<dbReference type="InterPro" id="IPR036942">
    <property type="entry name" value="Beta-barrel_TonB_sf"/>
</dbReference>
<keyword evidence="7" id="KW-1185">Reference proteome</keyword>
<dbReference type="SUPFAM" id="SSF56935">
    <property type="entry name" value="Porins"/>
    <property type="match status" value="1"/>
</dbReference>
<dbReference type="AlphaFoldDB" id="A0A4R7D8N5"/>
<dbReference type="EMBL" id="SNZW01000013">
    <property type="protein sequence ID" value="TDS16601.1"/>
    <property type="molecule type" value="Genomic_DNA"/>
</dbReference>
<evidence type="ECO:0000256" key="4">
    <source>
        <dbReference type="SAM" id="SignalP"/>
    </source>
</evidence>
<dbReference type="InterPro" id="IPR008969">
    <property type="entry name" value="CarboxyPept-like_regulatory"/>
</dbReference>
<evidence type="ECO:0000313" key="7">
    <source>
        <dbReference type="Proteomes" id="UP000295274"/>
    </source>
</evidence>
<name>A0A4R7D8N5_9FLAO</name>
<dbReference type="SUPFAM" id="SSF49464">
    <property type="entry name" value="Carboxypeptidase regulatory domain-like"/>
    <property type="match status" value="1"/>
</dbReference>
<protein>
    <submittedName>
        <fullName evidence="6">Outer membrane receptor for ferrienterochelin and colicin</fullName>
    </submittedName>
</protein>
<dbReference type="Proteomes" id="UP000295274">
    <property type="component" value="Unassembled WGS sequence"/>
</dbReference>
<dbReference type="Gene3D" id="2.170.130.10">
    <property type="entry name" value="TonB-dependent receptor, plug domain"/>
    <property type="match status" value="1"/>
</dbReference>
<gene>
    <name evidence="6" type="ORF">DFQ03_1082</name>
</gene>
<comment type="caution">
    <text evidence="6">The sequence shown here is derived from an EMBL/GenBank/DDBJ whole genome shotgun (WGS) entry which is preliminary data.</text>
</comment>
<feature type="domain" description="TonB-dependent receptor plug" evidence="5">
    <location>
        <begin position="229"/>
        <end position="304"/>
    </location>
</feature>
<evidence type="ECO:0000256" key="2">
    <source>
        <dbReference type="ARBA" id="ARBA00023136"/>
    </source>
</evidence>
<dbReference type="Gene3D" id="2.40.170.20">
    <property type="entry name" value="TonB-dependent receptor, beta-barrel domain"/>
    <property type="match status" value="1"/>
</dbReference>
<dbReference type="Gene3D" id="3.55.50.30">
    <property type="match status" value="1"/>
</dbReference>
<feature type="signal peptide" evidence="4">
    <location>
        <begin position="1"/>
        <end position="31"/>
    </location>
</feature>
<evidence type="ECO:0000256" key="1">
    <source>
        <dbReference type="ARBA" id="ARBA00004442"/>
    </source>
</evidence>
<keyword evidence="2" id="KW-0472">Membrane</keyword>
<keyword evidence="6" id="KW-0675">Receptor</keyword>
<dbReference type="Gene3D" id="2.60.40.1120">
    <property type="entry name" value="Carboxypeptidase-like, regulatory domain"/>
    <property type="match status" value="1"/>
</dbReference>
<keyword evidence="3" id="KW-0998">Cell outer membrane</keyword>
<reference evidence="6 7" key="1">
    <citation type="submission" date="2019-03" db="EMBL/GenBank/DDBJ databases">
        <title>Genomic Encyclopedia of Type Strains, Phase III (KMG-III): the genomes of soil and plant-associated and newly described type strains.</title>
        <authorList>
            <person name="Whitman W."/>
        </authorList>
    </citation>
    <scope>NUCLEOTIDE SEQUENCE [LARGE SCALE GENOMIC DNA]</scope>
    <source>
        <strain evidence="6 7">CECT 8455</strain>
    </source>
</reference>
<evidence type="ECO:0000256" key="3">
    <source>
        <dbReference type="ARBA" id="ARBA00023237"/>
    </source>
</evidence>
<comment type="subcellular location">
    <subcellularLocation>
        <location evidence="1">Cell outer membrane</location>
    </subcellularLocation>
</comment>
<feature type="chain" id="PRO_5020404033" evidence="4">
    <location>
        <begin position="32"/>
        <end position="846"/>
    </location>
</feature>
<dbReference type="Pfam" id="PF13715">
    <property type="entry name" value="CarbopepD_reg_2"/>
    <property type="match status" value="1"/>
</dbReference>
<sequence length="846" mass="95303">MGTKCCSMLKKHLNTFTTLFFLLIFSGASYAQTTTKDSIALRDFLSELESKFNVKFSYADTDVDSVYIIKFSSNALDEILKDLRDATGITIKKLNDRYYTLNKTTTISICGFVLDNFEENNIPGATVEIYESNLSGVTDDNGSFSFENVPINSLVHIKHLGYKPIFIEAKKLVKTTECIAIAMALSYQELEEVIVTQFLTTGLKKLANTNIELNSSEFGILPGVSEPDILQTVQALPGIKSVDETVSDINIRGGTNDQNLILWDGIKMYQTGHFFGLISAFNPYVTEKVTIIKNGTSAIYSGGVSGTLSMRATDELPLNFTGGAGLNLISGDVFGEIPIQDNMALQVSARRSYTDFLNTPTYSTFSEKAFQDTEVNSESEFYFYDFTAKFIYEINKYQKASVSFINMSNNLNYSEITNDTLSPNISNLNQDNFSIGGELQSEWTDVLTSQLSFYYTQYDLDALSISNNNAQQLEQNNLVKESNIKFTTKYKLRENLAWINGYEFTETGIKNTTNVNQPPFASNIKGVIRKHGLYSEVSYCSEDEKFNGFIGGRLNYIENLDTFQEYIIEPRINVSYELLPNFKTEVLGEYKSQVTNQIIDLEQNFLGIEKRRWILSDGDALPITKSKQGSIGFNYDINTLYVGIDAFYKEVNGINVYTQGFQNQNQFDGEIGSYVVKGAEFLINTKNNDYSVWLSYTFNKNDYTFDVLVPATFPNNLDVRHAITLAGNYTVGNLKIGMGFNYKSGKPFTQPDENDPINENVFPTEINYEVPNSSRLTEYFRADASANYTLKMGDKMNAIFGVSVLNFTNRQNTLNTYYRLQDDNTIETIERLSLGITPNASLRVQF</sequence>
<dbReference type="GO" id="GO:0009279">
    <property type="term" value="C:cell outer membrane"/>
    <property type="evidence" value="ECO:0007669"/>
    <property type="project" value="UniProtKB-SubCell"/>
</dbReference>
<dbReference type="InterPro" id="IPR037066">
    <property type="entry name" value="Plug_dom_sf"/>
</dbReference>
<keyword evidence="4" id="KW-0732">Signal</keyword>
<evidence type="ECO:0000313" key="6">
    <source>
        <dbReference type="EMBL" id="TDS16601.1"/>
    </source>
</evidence>
<dbReference type="Pfam" id="PF07715">
    <property type="entry name" value="Plug"/>
    <property type="match status" value="1"/>
</dbReference>
<proteinExistence type="predicted"/>
<organism evidence="6 7">
    <name type="scientific">Maribacter caenipelagi</name>
    <dbReference type="NCBI Taxonomy" id="1447781"/>
    <lineage>
        <taxon>Bacteria</taxon>
        <taxon>Pseudomonadati</taxon>
        <taxon>Bacteroidota</taxon>
        <taxon>Flavobacteriia</taxon>
        <taxon>Flavobacteriales</taxon>
        <taxon>Flavobacteriaceae</taxon>
        <taxon>Maribacter</taxon>
    </lineage>
</organism>
<evidence type="ECO:0000259" key="5">
    <source>
        <dbReference type="Pfam" id="PF07715"/>
    </source>
</evidence>